<dbReference type="NCBIfam" id="NF006017">
    <property type="entry name" value="PRK08156.1"/>
    <property type="match status" value="1"/>
</dbReference>
<organism evidence="5 6">
    <name type="scientific">Cedecea davisae</name>
    <dbReference type="NCBI Taxonomy" id="158484"/>
    <lineage>
        <taxon>Bacteria</taxon>
        <taxon>Pseudomonadati</taxon>
        <taxon>Pseudomonadota</taxon>
        <taxon>Gammaproteobacteria</taxon>
        <taxon>Enterobacterales</taxon>
        <taxon>Enterobacteriaceae</taxon>
        <taxon>Cedecea</taxon>
    </lineage>
</organism>
<keyword evidence="6" id="KW-1185">Reference proteome</keyword>
<evidence type="ECO:0000256" key="4">
    <source>
        <dbReference type="SAM" id="Phobius"/>
    </source>
</evidence>
<keyword evidence="4" id="KW-1133">Transmembrane helix</keyword>
<evidence type="ECO:0000313" key="5">
    <source>
        <dbReference type="EMBL" id="MBU4680532.1"/>
    </source>
</evidence>
<feature type="coiled-coil region" evidence="2">
    <location>
        <begin position="199"/>
        <end position="226"/>
    </location>
</feature>
<accession>A0ABS6DBS7</accession>
<feature type="transmembrane region" description="Helical" evidence="4">
    <location>
        <begin position="135"/>
        <end position="153"/>
    </location>
</feature>
<feature type="transmembrane region" description="Helical" evidence="4">
    <location>
        <begin position="182"/>
        <end position="204"/>
    </location>
</feature>
<name>A0ABS6DBS7_9ENTR</name>
<evidence type="ECO:0000256" key="3">
    <source>
        <dbReference type="SAM" id="MobiDB-lite"/>
    </source>
</evidence>
<gene>
    <name evidence="5" type="ORF">KC222_00705</name>
</gene>
<dbReference type="NCBIfam" id="TIGR01404">
    <property type="entry name" value="FlhB_rel_III"/>
    <property type="match status" value="1"/>
</dbReference>
<keyword evidence="4" id="KW-0472">Membrane</keyword>
<evidence type="ECO:0000313" key="6">
    <source>
        <dbReference type="Proteomes" id="UP000686327"/>
    </source>
</evidence>
<dbReference type="Proteomes" id="UP000686327">
    <property type="component" value="Unassembled WGS sequence"/>
</dbReference>
<dbReference type="Pfam" id="PF01312">
    <property type="entry name" value="Bac_export_2"/>
    <property type="match status" value="1"/>
</dbReference>
<dbReference type="InterPro" id="IPR006135">
    <property type="entry name" value="T3SS_substrate_exporter"/>
</dbReference>
<dbReference type="RefSeq" id="WP_216374238.1">
    <property type="nucleotide sequence ID" value="NZ_JAGRYT010000001.1"/>
</dbReference>
<reference evidence="6" key="1">
    <citation type="submission" date="2023-07" db="EMBL/GenBank/DDBJ databases">
        <title>Cedecea davisae an AmpC producer and its therapeutic implications.</title>
        <authorList>
            <person name="Notter J."/>
        </authorList>
    </citation>
    <scope>NUCLEOTIDE SEQUENCE [LARGE SCALE GENOMIC DNA]</scope>
    <source>
        <strain evidence="6">1</strain>
    </source>
</reference>
<proteinExistence type="predicted"/>
<comment type="caution">
    <text evidence="5">The sequence shown here is derived from an EMBL/GenBank/DDBJ whole genome shotgun (WGS) entry which is preliminary data.</text>
</comment>
<dbReference type="PANTHER" id="PTHR30531:SF14">
    <property type="entry name" value="SURFACE PRESENTATION OF ANTIGENS PROTEIN SPAS"/>
    <property type="match status" value="1"/>
</dbReference>
<feature type="compositionally biased region" description="Basic and acidic residues" evidence="3">
    <location>
        <begin position="1"/>
        <end position="10"/>
    </location>
</feature>
<dbReference type="InterPro" id="IPR006307">
    <property type="entry name" value="BsaZ-like"/>
</dbReference>
<evidence type="ECO:0000256" key="2">
    <source>
        <dbReference type="SAM" id="Coils"/>
    </source>
</evidence>
<keyword evidence="4" id="KW-0812">Transmembrane</keyword>
<feature type="transmembrane region" description="Helical" evidence="4">
    <location>
        <begin position="75"/>
        <end position="99"/>
    </location>
</feature>
<keyword evidence="2" id="KW-0175">Coiled coil</keyword>
<evidence type="ECO:0000256" key="1">
    <source>
        <dbReference type="ARBA" id="ARBA00023026"/>
    </source>
</evidence>
<feature type="region of interest" description="Disordered" evidence="3">
    <location>
        <begin position="1"/>
        <end position="20"/>
    </location>
</feature>
<keyword evidence="1" id="KW-0843">Virulence</keyword>
<feature type="transmembrane region" description="Helical" evidence="4">
    <location>
        <begin position="29"/>
        <end position="55"/>
    </location>
</feature>
<protein>
    <submittedName>
        <fullName evidence="5">EscU/YscU/HrcU family type III secretion system export apparatus switch protein</fullName>
    </submittedName>
</protein>
<dbReference type="PANTHER" id="PTHR30531">
    <property type="entry name" value="FLAGELLAR BIOSYNTHETIC PROTEIN FLHB"/>
    <property type="match status" value="1"/>
</dbReference>
<sequence length="354" mass="40008">MSGSKTEKPTPKKKREAAEKGQSFKSKDLIISCLILAGVQYLVSFTGAIDLMILWRRAIENGFTSDTEGYARAVLWSGVKIFLPFFLLCVAASALPALLQTGFKIASKALKINFSALNPVNGFKKLFSLRTLKDVVKTLLFLASFISAVIIFWDSNKLLVFSQVNGRVQNIFPVWGELFSSLVYLCLCCSILVLVLDALAEYFLHMKDLKMEKQEVKREHKEQVGDPEIKSKRKELHMELLSEQVKSDIENSKVIVANPTHIAVGIYINMDVVGIPFISVLETNQRALAVRAYAEKVGVPVVENVKLARRIFKTHRRYSFVSIDDLDEIIEILIWLEQVENAWVNEQIKPPEEK</sequence>
<dbReference type="EMBL" id="JAGRYU010000002">
    <property type="protein sequence ID" value="MBU4680532.1"/>
    <property type="molecule type" value="Genomic_DNA"/>
</dbReference>